<feature type="region of interest" description="Disordered" evidence="1">
    <location>
        <begin position="1"/>
        <end position="22"/>
    </location>
</feature>
<name>A0A2H3DBN4_ARMGA</name>
<reference evidence="3" key="1">
    <citation type="journal article" date="2017" name="Nat. Ecol. Evol.">
        <title>Genome expansion and lineage-specific genetic innovations in the forest pathogenic fungi Armillaria.</title>
        <authorList>
            <person name="Sipos G."/>
            <person name="Prasanna A.N."/>
            <person name="Walter M.C."/>
            <person name="O'Connor E."/>
            <person name="Balint B."/>
            <person name="Krizsan K."/>
            <person name="Kiss B."/>
            <person name="Hess J."/>
            <person name="Varga T."/>
            <person name="Slot J."/>
            <person name="Riley R."/>
            <person name="Boka B."/>
            <person name="Rigling D."/>
            <person name="Barry K."/>
            <person name="Lee J."/>
            <person name="Mihaltcheva S."/>
            <person name="LaButti K."/>
            <person name="Lipzen A."/>
            <person name="Waldron R."/>
            <person name="Moloney N.M."/>
            <person name="Sperisen C."/>
            <person name="Kredics L."/>
            <person name="Vagvoelgyi C."/>
            <person name="Patrignani A."/>
            <person name="Fitzpatrick D."/>
            <person name="Nagy I."/>
            <person name="Doyle S."/>
            <person name="Anderson J.B."/>
            <person name="Grigoriev I.V."/>
            <person name="Gueldener U."/>
            <person name="Muensterkoetter M."/>
            <person name="Nagy L.G."/>
        </authorList>
    </citation>
    <scope>NUCLEOTIDE SEQUENCE [LARGE SCALE GENOMIC DNA]</scope>
    <source>
        <strain evidence="3">Ar21-2</strain>
    </source>
</reference>
<dbReference type="STRING" id="47427.A0A2H3DBN4"/>
<sequence length="672" mass="72860">MDIPSSYSAQPSGGNESDTSSPSYELTYPLFIGRRAIQTPFVSISQLKGHLCLLKHFTSLKERVEEMDRSEYRDAPEDKERRWSWFVGLAVERFERWCKELTVTRADETGLADQFLPPVDVIMVWHAYLLNPARYSEDSLRNEHIKILAGTGDWFQDLEQTCYTIDLPPSDARVQGWMQKTHLPYDPFESALVLTNREIACPQCLTKVKVRLVDSNGTGYLQQLFTTRCTACSLMITKERLAFHKFVEDLVGTNVLAGTLHTPDKIENSSRAKAIKTGILKIIPRVGNAITEQQWAVKTQNQMDYSMKKIQDAMGQRIKSYGGQLLFSIMGAYEDDKIFSLDLIGAVLRQGSFVDKMHKLGWTEQDFFSSSEDEVVLKHCTARYHAFLDLMSSSPAGFFVPTLDIDLVWHTHQLTARQYSDDCLKYVHRFVDHDDKVAENKLSDAFDTTCRAWQDRFGIPYTHCGCPLPGDTIGQRLNRLVSIHKQSGPPSHLVPPRDRSGLLAATHPSDHNAVYSYLHRDQVFVMRQARLKTRERRLKREEGKERGVGHDQAFLVPVPLYFNYGTECVATTGHVVGKGGGGIGGCGTDGGGGSSPGAGSSSSSSSGGGGGRGGSSGGGGRSGGGRRSGGGGGRRGVGGGIFGGGSDGGGGGCGGGGGGGGHGGGGCGGGGG</sequence>
<evidence type="ECO:0000313" key="2">
    <source>
        <dbReference type="EMBL" id="PBK92645.1"/>
    </source>
</evidence>
<protein>
    <submittedName>
        <fullName evidence="2">Uncharacterized protein</fullName>
    </submittedName>
</protein>
<gene>
    <name evidence="2" type="ORF">ARMGADRAFT_1080694</name>
</gene>
<dbReference type="OMA" id="YCEAIRA"/>
<dbReference type="AlphaFoldDB" id="A0A2H3DBN4"/>
<feature type="region of interest" description="Disordered" evidence="1">
    <location>
        <begin position="591"/>
        <end position="672"/>
    </location>
</feature>
<organism evidence="2 3">
    <name type="scientific">Armillaria gallica</name>
    <name type="common">Bulbous honey fungus</name>
    <name type="synonym">Armillaria bulbosa</name>
    <dbReference type="NCBI Taxonomy" id="47427"/>
    <lineage>
        <taxon>Eukaryota</taxon>
        <taxon>Fungi</taxon>
        <taxon>Dikarya</taxon>
        <taxon>Basidiomycota</taxon>
        <taxon>Agaricomycotina</taxon>
        <taxon>Agaricomycetes</taxon>
        <taxon>Agaricomycetidae</taxon>
        <taxon>Agaricales</taxon>
        <taxon>Marasmiineae</taxon>
        <taxon>Physalacriaceae</taxon>
        <taxon>Armillaria</taxon>
    </lineage>
</organism>
<dbReference type="InterPro" id="IPR009836">
    <property type="entry name" value="GRDP-like"/>
</dbReference>
<dbReference type="EMBL" id="KZ293658">
    <property type="protein sequence ID" value="PBK92645.1"/>
    <property type="molecule type" value="Genomic_DNA"/>
</dbReference>
<dbReference type="OrthoDB" id="2684236at2759"/>
<dbReference type="Pfam" id="PF07173">
    <property type="entry name" value="GRDP-like"/>
    <property type="match status" value="1"/>
</dbReference>
<dbReference type="Proteomes" id="UP000217790">
    <property type="component" value="Unassembled WGS sequence"/>
</dbReference>
<evidence type="ECO:0000256" key="1">
    <source>
        <dbReference type="SAM" id="MobiDB-lite"/>
    </source>
</evidence>
<dbReference type="PANTHER" id="PTHR34365:SF7">
    <property type="entry name" value="GLYCINE-RICH DOMAIN-CONTAINING PROTEIN 1"/>
    <property type="match status" value="1"/>
</dbReference>
<dbReference type="PANTHER" id="PTHR34365">
    <property type="entry name" value="ENOLASE (DUF1399)"/>
    <property type="match status" value="1"/>
</dbReference>
<proteinExistence type="predicted"/>
<evidence type="ECO:0000313" key="3">
    <source>
        <dbReference type="Proteomes" id="UP000217790"/>
    </source>
</evidence>
<keyword evidence="3" id="KW-1185">Reference proteome</keyword>
<dbReference type="InParanoid" id="A0A2H3DBN4"/>
<accession>A0A2H3DBN4</accession>
<feature type="compositionally biased region" description="Gly residues" evidence="1">
    <location>
        <begin position="606"/>
        <end position="672"/>
    </location>
</feature>